<dbReference type="Gene3D" id="3.30.420.240">
    <property type="match status" value="1"/>
</dbReference>
<gene>
    <name evidence="1" type="ORF">SAMN05444169_7615</name>
</gene>
<dbReference type="Proteomes" id="UP000190675">
    <property type="component" value="Chromosome I"/>
</dbReference>
<proteinExistence type="predicted"/>
<evidence type="ECO:0000313" key="2">
    <source>
        <dbReference type="Proteomes" id="UP000190675"/>
    </source>
</evidence>
<dbReference type="OrthoDB" id="1634373at2"/>
<dbReference type="AlphaFoldDB" id="A0A1M5T8F4"/>
<sequence>MAKVLTKKDQIKLQAEADLEFFIRLVQPQRVLGLCHQELITWWNRDEKKSHQLVLLPRDHQKSAMVALRAAWRITKNPAIRILYISNTANLAIKQLSFIKDILTSEIYRFYWPEMVNVDEGKRKKWTETEISVDHPLRAAEVIRDPTVFTAGLTTSIAGLHCDIAIMDDVVVIDNAYTGEGRAKCEQQYSLLASIEAGEAEEWIVGTRYHPKDLYGAVAERQVDQYNEDGELTGTDPLYEVFERQVESRGDGAGEFLWPRQQRADGRWFGFDAAILAKKRGQYFDKVQFRAQYYNDPNDYESAGIKREDFQYYNRKFVRRVDGKWFYKDERLNVFAAIDFAYTLGKRSDYSCVAVVGVDSRQNFYVLEIDRFKTDNIAEYFRHILYLHQKWDFRKLRAEATAAQSVIIKDLKQNYVRVHGLSLAIEEHSPTKHQGTKQERVNNVLQNRYKNLQIWHYMDGDCQTLEDELIMANPPHDDCKDSLAAAIESAVAPSGTRAFARPSFQTVQPYNARFGGIN</sequence>
<evidence type="ECO:0008006" key="3">
    <source>
        <dbReference type="Google" id="ProtNLM"/>
    </source>
</evidence>
<dbReference type="EMBL" id="LT670818">
    <property type="protein sequence ID" value="SHH47045.1"/>
    <property type="molecule type" value="Genomic_DNA"/>
</dbReference>
<dbReference type="InterPro" id="IPR027417">
    <property type="entry name" value="P-loop_NTPase"/>
</dbReference>
<dbReference type="Gene3D" id="3.40.50.300">
    <property type="entry name" value="P-loop containing nucleotide triphosphate hydrolases"/>
    <property type="match status" value="1"/>
</dbReference>
<reference evidence="1 2" key="1">
    <citation type="submission" date="2016-11" db="EMBL/GenBank/DDBJ databases">
        <authorList>
            <person name="Jaros S."/>
            <person name="Januszkiewicz K."/>
            <person name="Wedrychowicz H."/>
        </authorList>
    </citation>
    <scope>NUCLEOTIDE SEQUENCE [LARGE SCALE GENOMIC DNA]</scope>
    <source>
        <strain evidence="1 2">GAS242</strain>
    </source>
</reference>
<protein>
    <recommendedName>
        <fullName evidence="3">Terminase-like family protein</fullName>
    </recommendedName>
</protein>
<name>A0A1M5T8F4_9BRAD</name>
<organism evidence="1 2">
    <name type="scientific">Bradyrhizobium erythrophlei</name>
    <dbReference type="NCBI Taxonomy" id="1437360"/>
    <lineage>
        <taxon>Bacteria</taxon>
        <taxon>Pseudomonadati</taxon>
        <taxon>Pseudomonadota</taxon>
        <taxon>Alphaproteobacteria</taxon>
        <taxon>Hyphomicrobiales</taxon>
        <taxon>Nitrobacteraceae</taxon>
        <taxon>Bradyrhizobium</taxon>
    </lineage>
</organism>
<dbReference type="RefSeq" id="WP_079570779.1">
    <property type="nucleotide sequence ID" value="NZ_LT670818.1"/>
</dbReference>
<accession>A0A1M5T8F4</accession>
<evidence type="ECO:0000313" key="1">
    <source>
        <dbReference type="EMBL" id="SHH47045.1"/>
    </source>
</evidence>